<dbReference type="EMBL" id="JACSQU010000001">
    <property type="protein sequence ID" value="MBD7940903.1"/>
    <property type="molecule type" value="Genomic_DNA"/>
</dbReference>
<comment type="caution">
    <text evidence="2">The sequence shown here is derived from an EMBL/GenBank/DDBJ whole genome shotgun (WGS) entry which is preliminary data.</text>
</comment>
<feature type="region of interest" description="Disordered" evidence="1">
    <location>
        <begin position="1"/>
        <end position="30"/>
    </location>
</feature>
<sequence>MRTATGQGLPMPKNCSTPAAGSKESRTLNSDDVQINFHTSSDPTAKAARWTAQASNWPGFIAFLASAAMTESMTPPGGAVVTAGLVGGEPRKSAVSEINVALIEVEGVGLHDVCDRLDERGWSGAIVSTWANGRTETTLNRDAVVKWLVRHGRAQHGGAEINKASLAYYLGEVRGWFDVSESVEIAAENVQTADGAAVVIHHGPLPSYLVAVPLGPAFKPIDAASTQAAGWKLWGEVLTMVEYSVSGRIALTKAARDPAAMVAMPGRRPGAEPVVMELDGSPVDWHDLGVAEPPPVAATPPDLTEVIAQIDALDKADSKGRGVVVKRIALLPVGDQEVALSALKDRTKIKISTLKGEIAAHIMLPEPVTSGAVMGDDGHAVLIYQGDGPDQVEARTFLLAVTRTANKSDPTYTLHQGELMHLEHETGRAEFVPLSAPEFKSALAKRCSFARVNDTGARGPRQAPDRHLCDLVFHGLEGGDLPKTPEVRRAPTMAADGSLLDRDGWHGDVFVDLGGLEVPPIPDNPTREDVGAALGRLTGDLLVDFPFYDKTNSDGRPDGGASRANALAMLLTPYMRDLFSGLVPMFGIDKPKPGTGGTELAKLSALLLDGEEATPTAYTTEEELGKIVVTKVRAGDSHFLLDNAEELTSPALIMALTAGKIGGRALGQNKTIEAPNTLMWVYTGNNVFLHEDLIRRVARINLNTLTENPKDRVFRKRQDADGREITFKDWVLSNRGELIAALLTLIRFWVVQERPLSNDFLPSFEGWSRAVGGVLKAAGVSGFLANPRDAKVSRDAAEVVEVVSAWAAKWPNVPVTESALFDHVKLLELGALKGWREGDQRRAFGRLLDRLEGRTFTVQESPRMAVRAGDGWLLIAPPKRGDG</sequence>
<dbReference type="RefSeq" id="WP_191743253.1">
    <property type="nucleotide sequence ID" value="NZ_JACSQU010000001.1"/>
</dbReference>
<evidence type="ECO:0000313" key="3">
    <source>
        <dbReference type="Proteomes" id="UP000638918"/>
    </source>
</evidence>
<evidence type="ECO:0000313" key="2">
    <source>
        <dbReference type="EMBL" id="MBD7940903.1"/>
    </source>
</evidence>
<protein>
    <submittedName>
        <fullName evidence="2">Uncharacterized protein</fullName>
    </submittedName>
</protein>
<gene>
    <name evidence="2" type="ORF">H9656_05865</name>
</gene>
<proteinExistence type="predicted"/>
<evidence type="ECO:0000256" key="1">
    <source>
        <dbReference type="SAM" id="MobiDB-lite"/>
    </source>
</evidence>
<organism evidence="2 3">
    <name type="scientific">Brevundimonas guildfordensis</name>
    <dbReference type="NCBI Taxonomy" id="2762241"/>
    <lineage>
        <taxon>Bacteria</taxon>
        <taxon>Pseudomonadati</taxon>
        <taxon>Pseudomonadota</taxon>
        <taxon>Alphaproteobacteria</taxon>
        <taxon>Caulobacterales</taxon>
        <taxon>Caulobacteraceae</taxon>
        <taxon>Brevundimonas</taxon>
    </lineage>
</organism>
<name>A0ABR8QZI0_9CAUL</name>
<dbReference type="Proteomes" id="UP000638918">
    <property type="component" value="Unassembled WGS sequence"/>
</dbReference>
<keyword evidence="3" id="KW-1185">Reference proteome</keyword>
<reference evidence="2 3" key="1">
    <citation type="submission" date="2020-08" db="EMBL/GenBank/DDBJ databases">
        <title>A Genomic Blueprint of the Chicken Gut Microbiome.</title>
        <authorList>
            <person name="Gilroy R."/>
            <person name="Ravi A."/>
            <person name="Getino M."/>
            <person name="Pursley I."/>
            <person name="Horton D.L."/>
            <person name="Alikhan N.-F."/>
            <person name="Baker D."/>
            <person name="Gharbi K."/>
            <person name="Hall N."/>
            <person name="Watson M."/>
            <person name="Adriaenssens E.M."/>
            <person name="Foster-Nyarko E."/>
            <person name="Jarju S."/>
            <person name="Secka A."/>
            <person name="Antonio M."/>
            <person name="Oren A."/>
            <person name="Chaudhuri R."/>
            <person name="La Ragione R.M."/>
            <person name="Hildebrand F."/>
            <person name="Pallen M.J."/>
        </authorList>
    </citation>
    <scope>NUCLEOTIDE SEQUENCE [LARGE SCALE GENOMIC DNA]</scope>
    <source>
        <strain evidence="2 3">Sa3CVA3</strain>
    </source>
</reference>
<accession>A0ABR8QZI0</accession>